<name>A0A5J5DLH1_9PERO</name>
<dbReference type="Proteomes" id="UP000327493">
    <property type="component" value="Chromosome 3"/>
</dbReference>
<reference evidence="2 3" key="1">
    <citation type="submission" date="2019-08" db="EMBL/GenBank/DDBJ databases">
        <title>A chromosome-level genome assembly, high-density linkage maps, and genome scans reveal the genomic architecture of hybrid incompatibilities underlying speciation via character displacement in darters (Percidae: Etheostominae).</title>
        <authorList>
            <person name="Moran R.L."/>
            <person name="Catchen J.M."/>
            <person name="Fuller R.C."/>
        </authorList>
    </citation>
    <scope>NUCLEOTIDE SEQUENCE [LARGE SCALE GENOMIC DNA]</scope>
    <source>
        <strain evidence="2">EspeVRDwgs_2016</strain>
        <tissue evidence="2">Muscle</tissue>
    </source>
</reference>
<protein>
    <submittedName>
        <fullName evidence="2">Uncharacterized protein</fullName>
    </submittedName>
</protein>
<dbReference type="AlphaFoldDB" id="A0A5J5DLH1"/>
<feature type="compositionally biased region" description="Basic and acidic residues" evidence="1">
    <location>
        <begin position="1"/>
        <end position="17"/>
    </location>
</feature>
<comment type="caution">
    <text evidence="2">The sequence shown here is derived from an EMBL/GenBank/DDBJ whole genome shotgun (WGS) entry which is preliminary data.</text>
</comment>
<keyword evidence="3" id="KW-1185">Reference proteome</keyword>
<feature type="region of interest" description="Disordered" evidence="1">
    <location>
        <begin position="1"/>
        <end position="27"/>
    </location>
</feature>
<evidence type="ECO:0000313" key="2">
    <source>
        <dbReference type="EMBL" id="KAA8594122.1"/>
    </source>
</evidence>
<accession>A0A5J5DLH1</accession>
<evidence type="ECO:0000256" key="1">
    <source>
        <dbReference type="SAM" id="MobiDB-lite"/>
    </source>
</evidence>
<organism evidence="2 3">
    <name type="scientific">Etheostoma spectabile</name>
    <name type="common">orangethroat darter</name>
    <dbReference type="NCBI Taxonomy" id="54343"/>
    <lineage>
        <taxon>Eukaryota</taxon>
        <taxon>Metazoa</taxon>
        <taxon>Chordata</taxon>
        <taxon>Craniata</taxon>
        <taxon>Vertebrata</taxon>
        <taxon>Euteleostomi</taxon>
        <taxon>Actinopterygii</taxon>
        <taxon>Neopterygii</taxon>
        <taxon>Teleostei</taxon>
        <taxon>Neoteleostei</taxon>
        <taxon>Acanthomorphata</taxon>
        <taxon>Eupercaria</taxon>
        <taxon>Perciformes</taxon>
        <taxon>Percoidei</taxon>
        <taxon>Percidae</taxon>
        <taxon>Etheostomatinae</taxon>
        <taxon>Etheostoma</taxon>
    </lineage>
</organism>
<sequence length="121" mass="12854">MGSGREGVREKEKDGGGKKKRKSETEAILSPCFGDAGIAVTTPSLTSRMELDQAVGVEHGERRSSPSGVQPPLVLLSLLLEEAGVNEGETLPEMATIAGWSGWITHQRKKGIVETNAQGQI</sequence>
<dbReference type="EMBL" id="VOFY01000003">
    <property type="protein sequence ID" value="KAA8594122.1"/>
    <property type="molecule type" value="Genomic_DNA"/>
</dbReference>
<gene>
    <name evidence="2" type="ORF">FQN60_004956</name>
</gene>
<proteinExistence type="predicted"/>
<evidence type="ECO:0000313" key="3">
    <source>
        <dbReference type="Proteomes" id="UP000327493"/>
    </source>
</evidence>